<dbReference type="Pfam" id="PF00561">
    <property type="entry name" value="Abhydrolase_1"/>
    <property type="match status" value="1"/>
</dbReference>
<sequence length="1134" mass="126133">MKESLLHTNITNYITGSGAHYPQIKLSYQLFGKPLGTAPVVLVNHALTGNSNVAGKTGWWKDLIGKGKVINTSTYTILSFNIPGNGFDGFLIENYKDFVARDIAKLFLLGIKQLQIHKLFAIIGGSLGGGIAWEMAVLNPNITEHLIPVATDWKSTDWLIANCQIQEQFLLNSNSPVHDARMHAMLCYRTPESFKARFQRSKNEELKIFNVESWLLHHGNKLQERFQLSAYKLMNQLLKTIDVTRDKANDSNVLDNINANIHIVGVDSDMFFTAEENRETHKKLALTHPNVTYNEINSVHGHDAFLIEYEQLETIVEGIFKPDSKQKKMKVLKFGGKSLANGKGLDKVISIIEDKVNEGEKITVVVSARGEATNELEAILKKAVKKESYEEQLEAFKNYQKEVTDKVDLTDEFSTLDKLFEGINLLGDYSKKTKDEVLAQGELLSVKVISSLLNERNIKANPTDARALIKTDENFGDAQPLLKLSRENVLRHFKIYNGETVNVVTGFIASNTKNETTTLGRNGSNYTASLLANYLDAEELQNYTHVNGIYTANPDLVPDAKKIEELSFSEANELANFGTTVLHAKTIIPLLEKNIALRILNTFNTDDKGTLITARTTSKGIKSLSVLENVALVNFEGRGLLRKVGVDARIFRALSNHNISVSIISQGSSERGIGLIIDADKAAQAVIALEREFENDFYSKDVNNIEIIDDVSVISIIGQDLSTFHKPFNTLIKNQIVPLLFNNTVSGKNISLVVKKKELHKAINVIHGEIFGISKKINIAVFGHGLVGGALIDQIVSSTNEIEKRKGVKLNIFAIANSKSVVLNKDGADQNWKSDIVSKGKIYTVEDVIQYANTHHLENLIAIDNTASQEFVEQYNTLVNHGFDLVSSNKIANTIDLKFYHDLRANLDKHQKRYLYETNVGAGLPLIDTIKLLHLSGENITRIRGVFSGSLSYLFNNFSKEDRSFAEVLQETVNKGFAEPDPREDLGGNDVARKLLILARELDLHNEITDVKIQNLIPERLRTLESSEFLKCFDTMNDEFQKIKDNQEEGHVLRYIGDLHGNLTDDDGAILDVKLVSVPESSPLGALKGSDSIFEIYTESYGTQPLVIQGAGAGAQVTARGVFGDILRLTEINN</sequence>
<dbReference type="InterPro" id="IPR054352">
    <property type="entry name" value="ACT_Aspartokinase"/>
</dbReference>
<comment type="pathway">
    <text evidence="2">Amino-acid biosynthesis; L-methionine biosynthesis via de novo pathway; L-homoserine from L-aspartate: step 1/3.</text>
</comment>
<dbReference type="PANTHER" id="PTHR43070:SF5">
    <property type="entry name" value="HOMOSERINE DEHYDROGENASE"/>
    <property type="match status" value="1"/>
</dbReference>
<dbReference type="InterPro" id="IPR011147">
    <property type="entry name" value="Bifunc_Aspkin/hSer_DH"/>
</dbReference>
<evidence type="ECO:0000256" key="14">
    <source>
        <dbReference type="ARBA" id="ARBA00022840"/>
    </source>
</evidence>
<dbReference type="Gene3D" id="3.40.50.720">
    <property type="entry name" value="NAD(P)-binding Rossmann-like Domain"/>
    <property type="match status" value="1"/>
</dbReference>
<dbReference type="Gene3D" id="3.30.360.10">
    <property type="entry name" value="Dihydrodipicolinate Reductase, domain 2"/>
    <property type="match status" value="1"/>
</dbReference>
<evidence type="ECO:0000256" key="13">
    <source>
        <dbReference type="ARBA" id="ARBA00022777"/>
    </source>
</evidence>
<dbReference type="GO" id="GO:0050661">
    <property type="term" value="F:NADP binding"/>
    <property type="evidence" value="ECO:0007669"/>
    <property type="project" value="InterPro"/>
</dbReference>
<proteinExistence type="inferred from homology"/>
<dbReference type="EC" id="1.1.1.3" evidence="29"/>
<evidence type="ECO:0000256" key="16">
    <source>
        <dbReference type="ARBA" id="ARBA00023002"/>
    </source>
</evidence>
<evidence type="ECO:0000256" key="17">
    <source>
        <dbReference type="ARBA" id="ARBA00023027"/>
    </source>
</evidence>
<dbReference type="GO" id="GO:0004414">
    <property type="term" value="F:homoserine O-acetyltransferase activity"/>
    <property type="evidence" value="ECO:0007669"/>
    <property type="project" value="UniProtKB-EC"/>
</dbReference>
<evidence type="ECO:0000259" key="27">
    <source>
        <dbReference type="Pfam" id="PF03447"/>
    </source>
</evidence>
<dbReference type="UniPathway" id="UPA00050">
    <property type="reaction ID" value="UER00063"/>
</dbReference>
<dbReference type="FunFam" id="3.30.360.10:FF:000006">
    <property type="entry name" value="Bifunctional aspartokinase/homoserine dehydrogenase"/>
    <property type="match status" value="1"/>
</dbReference>
<dbReference type="InterPro" id="IPR001048">
    <property type="entry name" value="Asp/Glu/Uridylate_kinase"/>
</dbReference>
<dbReference type="GO" id="GO:0009090">
    <property type="term" value="P:homoserine biosynthetic process"/>
    <property type="evidence" value="ECO:0007669"/>
    <property type="project" value="TreeGrafter"/>
</dbReference>
<feature type="domain" description="Aspartate/glutamate/uridylate kinase" evidence="25">
    <location>
        <begin position="328"/>
        <end position="601"/>
    </location>
</feature>
<dbReference type="Gene3D" id="1.20.120.1320">
    <property type="entry name" value="Aspartokinase, catalytic domain"/>
    <property type="match status" value="1"/>
</dbReference>
<dbReference type="SUPFAM" id="SSF55347">
    <property type="entry name" value="Glyceraldehyde-3-phosphate dehydrogenase-like, C-terminal domain"/>
    <property type="match status" value="1"/>
</dbReference>
<comment type="cofactor">
    <cofactor evidence="1">
        <name>a metal cation</name>
        <dbReference type="ChEBI" id="CHEBI:25213"/>
    </cofactor>
</comment>
<dbReference type="EMBL" id="UOEB01000032">
    <property type="protein sequence ID" value="VAV82744.1"/>
    <property type="molecule type" value="Genomic_DNA"/>
</dbReference>
<dbReference type="GO" id="GO:0009086">
    <property type="term" value="P:methionine biosynthetic process"/>
    <property type="evidence" value="ECO:0007669"/>
    <property type="project" value="UniProtKB-KW"/>
</dbReference>
<feature type="domain" description="Homoserine dehydrogenase catalytic" evidence="26">
    <location>
        <begin position="925"/>
        <end position="1127"/>
    </location>
</feature>
<evidence type="ECO:0000256" key="12">
    <source>
        <dbReference type="ARBA" id="ARBA00022741"/>
    </source>
</evidence>
<dbReference type="Gene3D" id="3.30.2130.10">
    <property type="entry name" value="VC0802-like"/>
    <property type="match status" value="1"/>
</dbReference>
<dbReference type="Gene3D" id="3.40.1160.10">
    <property type="entry name" value="Acetylglutamate kinase-like"/>
    <property type="match status" value="1"/>
</dbReference>
<keyword evidence="16 29" id="KW-0560">Oxidoreductase</keyword>
<keyword evidence="14" id="KW-0067">ATP-binding</keyword>
<feature type="domain" description="Aspartokinase ACT" evidence="28">
    <location>
        <begin position="633"/>
        <end position="693"/>
    </location>
</feature>
<dbReference type="SUPFAM" id="SSF53633">
    <property type="entry name" value="Carbamate kinase-like"/>
    <property type="match status" value="1"/>
</dbReference>
<comment type="pathway">
    <text evidence="4">Amino-acid biosynthesis; L-methionine biosynthesis via de novo pathway; L-homoserine from L-aspartate: step 3/3.</text>
</comment>
<comment type="catalytic activity">
    <reaction evidence="23">
        <text>L-homoserine + NADP(+) = L-aspartate 4-semialdehyde + NADPH + H(+)</text>
        <dbReference type="Rhea" id="RHEA:15761"/>
        <dbReference type="ChEBI" id="CHEBI:15378"/>
        <dbReference type="ChEBI" id="CHEBI:57476"/>
        <dbReference type="ChEBI" id="CHEBI:57783"/>
        <dbReference type="ChEBI" id="CHEBI:58349"/>
        <dbReference type="ChEBI" id="CHEBI:537519"/>
        <dbReference type="EC" id="1.1.1.3"/>
    </reaction>
    <physiologicalReaction direction="right-to-left" evidence="23">
        <dbReference type="Rhea" id="RHEA:15763"/>
    </physiologicalReaction>
</comment>
<dbReference type="InterPro" id="IPR001342">
    <property type="entry name" value="HDH_cat"/>
</dbReference>
<dbReference type="InterPro" id="IPR005106">
    <property type="entry name" value="Asp/hSer_DH_NAD-bd"/>
</dbReference>
<dbReference type="NCBIfam" id="TIGR00657">
    <property type="entry name" value="asp_kinases"/>
    <property type="match status" value="1"/>
</dbReference>
<gene>
    <name evidence="29" type="ORF">MNBD_BACTEROID02-1153</name>
</gene>
<dbReference type="GO" id="GO:0009088">
    <property type="term" value="P:threonine biosynthetic process"/>
    <property type="evidence" value="ECO:0007669"/>
    <property type="project" value="UniProtKB-UniPathway"/>
</dbReference>
<dbReference type="CDD" id="cd04921">
    <property type="entry name" value="ACT_AKi-HSDH-ThrA-like_1"/>
    <property type="match status" value="1"/>
</dbReference>
<keyword evidence="9 29" id="KW-0808">Transferase</keyword>
<dbReference type="UniPathway" id="UPA00051">
    <property type="reaction ID" value="UER00465"/>
</dbReference>
<dbReference type="Gene3D" id="3.40.50.1820">
    <property type="entry name" value="alpha/beta hydrolase"/>
    <property type="match status" value="1"/>
</dbReference>
<evidence type="ECO:0000256" key="10">
    <source>
        <dbReference type="ARBA" id="ARBA00022697"/>
    </source>
</evidence>
<evidence type="ECO:0000256" key="23">
    <source>
        <dbReference type="ARBA" id="ARBA00048841"/>
    </source>
</evidence>
<keyword evidence="12" id="KW-0547">Nucleotide-binding</keyword>
<keyword evidence="13 29" id="KW-0418">Kinase</keyword>
<dbReference type="GO" id="GO:0004412">
    <property type="term" value="F:homoserine dehydrogenase activity"/>
    <property type="evidence" value="ECO:0007669"/>
    <property type="project" value="UniProtKB-EC"/>
</dbReference>
<comment type="similarity">
    <text evidence="6">In the C-terminal section; belongs to the homoserine dehydrogenase family.</text>
</comment>
<dbReference type="EC" id="2.3.1.31" evidence="29"/>
<dbReference type="CDD" id="cd04243">
    <property type="entry name" value="AAK_AK-HSDH-like"/>
    <property type="match status" value="1"/>
</dbReference>
<evidence type="ECO:0000256" key="15">
    <source>
        <dbReference type="ARBA" id="ARBA00022857"/>
    </source>
</evidence>
<accession>A0A3B0QLU2</accession>
<evidence type="ECO:0000256" key="18">
    <source>
        <dbReference type="ARBA" id="ARBA00023053"/>
    </source>
</evidence>
<dbReference type="InterPro" id="IPR036291">
    <property type="entry name" value="NAD(P)-bd_dom_sf"/>
</dbReference>
<evidence type="ECO:0000256" key="19">
    <source>
        <dbReference type="ARBA" id="ARBA00023167"/>
    </source>
</evidence>
<dbReference type="NCBIfam" id="NF006959">
    <property type="entry name" value="PRK09436.1"/>
    <property type="match status" value="1"/>
</dbReference>
<dbReference type="SUPFAM" id="SSF55021">
    <property type="entry name" value="ACT-like"/>
    <property type="match status" value="2"/>
</dbReference>
<dbReference type="PANTHER" id="PTHR43070">
    <property type="match status" value="1"/>
</dbReference>
<dbReference type="Pfam" id="PF03447">
    <property type="entry name" value="NAD_binding_3"/>
    <property type="match status" value="1"/>
</dbReference>
<dbReference type="SUPFAM" id="SSF51735">
    <property type="entry name" value="NAD(P)-binding Rossmann-fold domains"/>
    <property type="match status" value="1"/>
</dbReference>
<dbReference type="GO" id="GO:0005524">
    <property type="term" value="F:ATP binding"/>
    <property type="evidence" value="ECO:0007669"/>
    <property type="project" value="UniProtKB-KW"/>
</dbReference>
<keyword evidence="11" id="KW-0479">Metal-binding</keyword>
<keyword evidence="15" id="KW-0521">NADP</keyword>
<feature type="domain" description="AB hydrolase-1" evidence="24">
    <location>
        <begin position="39"/>
        <end position="151"/>
    </location>
</feature>
<evidence type="ECO:0000259" key="24">
    <source>
        <dbReference type="Pfam" id="PF00561"/>
    </source>
</evidence>
<dbReference type="GO" id="GO:0004072">
    <property type="term" value="F:aspartate kinase activity"/>
    <property type="evidence" value="ECO:0007669"/>
    <property type="project" value="UniProtKB-EC"/>
</dbReference>
<comment type="pathway">
    <text evidence="3">Amino-acid biosynthesis; L-threonine biosynthesis; L-threonine from L-aspartate: step 3/5.</text>
</comment>
<dbReference type="SUPFAM" id="SSF53474">
    <property type="entry name" value="alpha/beta-Hydrolases"/>
    <property type="match status" value="1"/>
</dbReference>
<dbReference type="InterPro" id="IPR000073">
    <property type="entry name" value="AB_hydrolase_1"/>
</dbReference>
<evidence type="ECO:0000256" key="6">
    <source>
        <dbReference type="ARBA" id="ARBA00007952"/>
    </source>
</evidence>
<name>A0A3B0QLU2_9ZZZZ</name>
<evidence type="ECO:0000256" key="9">
    <source>
        <dbReference type="ARBA" id="ARBA00022679"/>
    </source>
</evidence>
<evidence type="ECO:0000256" key="11">
    <source>
        <dbReference type="ARBA" id="ARBA00022723"/>
    </source>
</evidence>
<protein>
    <submittedName>
        <fullName evidence="29">Homoserine O-acetyltransferase / Aspartokinase / Homoserine dehydrogenase</fullName>
        <ecNumber evidence="29">1.1.1.3</ecNumber>
        <ecNumber evidence="29">2.3.1.31</ecNumber>
        <ecNumber evidence="29">2.7.2.4</ecNumber>
    </submittedName>
</protein>
<dbReference type="EC" id="2.7.2.4" evidence="29"/>
<comment type="function">
    <text evidence="21">Bifunctional aspartate kinase and homoserine dehydrogenase that catalyzes the first and the third steps toward the synthesis of lysine, methionine and threonine from aspartate.</text>
</comment>
<evidence type="ECO:0000256" key="21">
    <source>
        <dbReference type="ARBA" id="ARBA00044938"/>
    </source>
</evidence>
<comment type="pathway">
    <text evidence="5">Amino-acid biosynthesis; L-threonine biosynthesis; L-threonine from L-aspartate: step 1/5.</text>
</comment>
<keyword evidence="17" id="KW-0520">NAD</keyword>
<dbReference type="InterPro" id="IPR045865">
    <property type="entry name" value="ACT-like_dom_sf"/>
</dbReference>
<comment type="catalytic activity">
    <reaction evidence="22">
        <text>L-aspartate + ATP = 4-phospho-L-aspartate + ADP</text>
        <dbReference type="Rhea" id="RHEA:23776"/>
        <dbReference type="ChEBI" id="CHEBI:29991"/>
        <dbReference type="ChEBI" id="CHEBI:30616"/>
        <dbReference type="ChEBI" id="CHEBI:57535"/>
        <dbReference type="ChEBI" id="CHEBI:456216"/>
        <dbReference type="EC" id="2.7.2.4"/>
    </reaction>
    <physiologicalReaction direction="left-to-right" evidence="22">
        <dbReference type="Rhea" id="RHEA:23777"/>
    </physiologicalReaction>
</comment>
<keyword evidence="29" id="KW-0012">Acyltransferase</keyword>
<dbReference type="Pfam" id="PF22468">
    <property type="entry name" value="ACT_9"/>
    <property type="match status" value="1"/>
</dbReference>
<evidence type="ECO:0000256" key="8">
    <source>
        <dbReference type="ARBA" id="ARBA00022605"/>
    </source>
</evidence>
<keyword evidence="8" id="KW-0028">Amino-acid biosynthesis</keyword>
<reference evidence="29" key="1">
    <citation type="submission" date="2018-06" db="EMBL/GenBank/DDBJ databases">
        <authorList>
            <person name="Zhirakovskaya E."/>
        </authorList>
    </citation>
    <scope>NUCLEOTIDE SEQUENCE</scope>
</reference>
<evidence type="ECO:0000256" key="1">
    <source>
        <dbReference type="ARBA" id="ARBA00001920"/>
    </source>
</evidence>
<dbReference type="InterPro" id="IPR036393">
    <property type="entry name" value="AceGlu_kinase-like_sf"/>
</dbReference>
<evidence type="ECO:0000256" key="7">
    <source>
        <dbReference type="ARBA" id="ARBA00010046"/>
    </source>
</evidence>
<evidence type="ECO:0000256" key="22">
    <source>
        <dbReference type="ARBA" id="ARBA00048561"/>
    </source>
</evidence>
<feature type="domain" description="Aspartate/homoserine dehydrogenase NAD-binding" evidence="27">
    <location>
        <begin position="783"/>
        <end position="917"/>
    </location>
</feature>
<evidence type="ECO:0000256" key="20">
    <source>
        <dbReference type="ARBA" id="ARBA00023268"/>
    </source>
</evidence>
<evidence type="ECO:0000256" key="4">
    <source>
        <dbReference type="ARBA" id="ARBA00005062"/>
    </source>
</evidence>
<dbReference type="Pfam" id="PF00696">
    <property type="entry name" value="AA_kinase"/>
    <property type="match status" value="1"/>
</dbReference>
<evidence type="ECO:0000256" key="2">
    <source>
        <dbReference type="ARBA" id="ARBA00004986"/>
    </source>
</evidence>
<dbReference type="InterPro" id="IPR029058">
    <property type="entry name" value="AB_hydrolase_fold"/>
</dbReference>
<keyword evidence="10" id="KW-0791">Threonine biosynthesis</keyword>
<evidence type="ECO:0000256" key="3">
    <source>
        <dbReference type="ARBA" id="ARBA00005056"/>
    </source>
</evidence>
<organism evidence="29">
    <name type="scientific">hydrothermal vent metagenome</name>
    <dbReference type="NCBI Taxonomy" id="652676"/>
    <lineage>
        <taxon>unclassified sequences</taxon>
        <taxon>metagenomes</taxon>
        <taxon>ecological metagenomes</taxon>
    </lineage>
</organism>
<evidence type="ECO:0000259" key="25">
    <source>
        <dbReference type="Pfam" id="PF00696"/>
    </source>
</evidence>
<dbReference type="Pfam" id="PF00742">
    <property type="entry name" value="Homoserine_dh"/>
    <property type="match status" value="1"/>
</dbReference>
<evidence type="ECO:0000259" key="26">
    <source>
        <dbReference type="Pfam" id="PF00742"/>
    </source>
</evidence>
<evidence type="ECO:0000259" key="28">
    <source>
        <dbReference type="Pfam" id="PF22468"/>
    </source>
</evidence>
<evidence type="ECO:0000256" key="5">
    <source>
        <dbReference type="ARBA" id="ARBA00005139"/>
    </source>
</evidence>
<comment type="similarity">
    <text evidence="7">In the N-terminal section; belongs to the aspartokinase family.</text>
</comment>
<dbReference type="InterPro" id="IPR001341">
    <property type="entry name" value="Asp_kinase"/>
</dbReference>
<dbReference type="InterPro" id="IPR042199">
    <property type="entry name" value="AsparK_Bifunc_asparK/hSer_DH"/>
</dbReference>
<evidence type="ECO:0000313" key="29">
    <source>
        <dbReference type="EMBL" id="VAV82744.1"/>
    </source>
</evidence>
<dbReference type="GO" id="GO:0046872">
    <property type="term" value="F:metal ion binding"/>
    <property type="evidence" value="ECO:0007669"/>
    <property type="project" value="UniProtKB-KW"/>
</dbReference>
<keyword evidence="19" id="KW-0486">Methionine biosynthesis</keyword>
<keyword evidence="20" id="KW-0511">Multifunctional enzyme</keyword>
<dbReference type="AlphaFoldDB" id="A0A3B0QLU2"/>
<keyword evidence="18" id="KW-0915">Sodium</keyword>